<evidence type="ECO:0000256" key="1">
    <source>
        <dbReference type="SAM" id="MobiDB-lite"/>
    </source>
</evidence>
<dbReference type="EMBL" id="UZAK01041150">
    <property type="protein sequence ID" value="VDP66077.1"/>
    <property type="molecule type" value="Genomic_DNA"/>
</dbReference>
<gene>
    <name evidence="2" type="ORF">SCUD_LOCUS18541</name>
</gene>
<feature type="region of interest" description="Disordered" evidence="1">
    <location>
        <begin position="1"/>
        <end position="29"/>
    </location>
</feature>
<reference evidence="4" key="1">
    <citation type="submission" date="2016-06" db="UniProtKB">
        <authorList>
            <consortium name="WormBaseParasite"/>
        </authorList>
    </citation>
    <scope>IDENTIFICATION</scope>
</reference>
<dbReference type="WBParaSite" id="SCUD_0001854401-mRNA-1">
    <property type="protein sequence ID" value="SCUD_0001854401-mRNA-1"/>
    <property type="gene ID" value="SCUD_0001854401"/>
</dbReference>
<feature type="compositionally biased region" description="Low complexity" evidence="1">
    <location>
        <begin position="7"/>
        <end position="28"/>
    </location>
</feature>
<accession>A0A183KU01</accession>
<proteinExistence type="predicted"/>
<name>A0A183KU01_9TREM</name>
<evidence type="ECO:0000313" key="3">
    <source>
        <dbReference type="Proteomes" id="UP000279833"/>
    </source>
</evidence>
<evidence type="ECO:0000313" key="2">
    <source>
        <dbReference type="EMBL" id="VDP66077.1"/>
    </source>
</evidence>
<protein>
    <submittedName>
        <fullName evidence="4">ZM domain-containing protein</fullName>
    </submittedName>
</protein>
<dbReference type="SUPFAM" id="SSF101447">
    <property type="entry name" value="Formin homology 2 domain (FH2 domain)"/>
    <property type="match status" value="1"/>
</dbReference>
<dbReference type="AlphaFoldDB" id="A0A183KU01"/>
<evidence type="ECO:0000313" key="4">
    <source>
        <dbReference type="WBParaSite" id="SCUD_0001854401-mRNA-1"/>
    </source>
</evidence>
<sequence>MSGNYISSSSSSPSPSSSSLPSSSPSSSNQWIGNKSFYIRNNTNPPLQHIIESCNYEPFFNYNTRLTSKSYNHSQNRYDTLYHSKQQQRQNDAFNCNMPRIVLSPPPPPPPPPPLPPQIQKSIRNYQPMNETYCIPKQSYSPLIIQNKLETEKRNHSYYKSMIKQQNPYNPIQYTKSSIQMIPETILSMNRLNKNPINQHRSQLNPYLSSYRSSQLNETQLKPSLNVFNSKRIVLPEIPHNSIINTNHIMNSQRRTHSPIKCNVLENNNNNHNNNNEPDIWNIGSSTGIGQSKSRTIRSSLFNQKYKLFNSSKQQLTLYHDDMNMNLMYSDNGNSLINTDDETVSLNTIDDNHNNEENMKLLDRYSNSLKQFHGNKYELDGSTKTLIPSNQLQHPFSTSCKSSIHWNKSQTTHLLNQNLIVSNIILIYA</sequence>
<keyword evidence="3" id="KW-1185">Reference proteome</keyword>
<dbReference type="Proteomes" id="UP000279833">
    <property type="component" value="Unassembled WGS sequence"/>
</dbReference>
<organism evidence="4">
    <name type="scientific">Schistosoma curassoni</name>
    <dbReference type="NCBI Taxonomy" id="6186"/>
    <lineage>
        <taxon>Eukaryota</taxon>
        <taxon>Metazoa</taxon>
        <taxon>Spiralia</taxon>
        <taxon>Lophotrochozoa</taxon>
        <taxon>Platyhelminthes</taxon>
        <taxon>Trematoda</taxon>
        <taxon>Digenea</taxon>
        <taxon>Strigeidida</taxon>
        <taxon>Schistosomatoidea</taxon>
        <taxon>Schistosomatidae</taxon>
        <taxon>Schistosoma</taxon>
    </lineage>
</organism>
<reference evidence="2 3" key="2">
    <citation type="submission" date="2018-11" db="EMBL/GenBank/DDBJ databases">
        <authorList>
            <consortium name="Pathogen Informatics"/>
        </authorList>
    </citation>
    <scope>NUCLEOTIDE SEQUENCE [LARGE SCALE GENOMIC DNA]</scope>
    <source>
        <strain evidence="2">Dakar</strain>
        <strain evidence="3">Dakar, Senegal</strain>
    </source>
</reference>